<proteinExistence type="predicted"/>
<gene>
    <name evidence="1" type="ORF">ACAOBT_LOCUS3358</name>
</gene>
<keyword evidence="2" id="KW-1185">Reference proteome</keyword>
<name>A0A9P0JTJ5_ACAOB</name>
<dbReference type="Proteomes" id="UP001152888">
    <property type="component" value="Unassembled WGS sequence"/>
</dbReference>
<dbReference type="EMBL" id="CAKOFQ010006683">
    <property type="protein sequence ID" value="CAH1959760.1"/>
    <property type="molecule type" value="Genomic_DNA"/>
</dbReference>
<organism evidence="1 2">
    <name type="scientific">Acanthoscelides obtectus</name>
    <name type="common">Bean weevil</name>
    <name type="synonym">Bruchus obtectus</name>
    <dbReference type="NCBI Taxonomy" id="200917"/>
    <lineage>
        <taxon>Eukaryota</taxon>
        <taxon>Metazoa</taxon>
        <taxon>Ecdysozoa</taxon>
        <taxon>Arthropoda</taxon>
        <taxon>Hexapoda</taxon>
        <taxon>Insecta</taxon>
        <taxon>Pterygota</taxon>
        <taxon>Neoptera</taxon>
        <taxon>Endopterygota</taxon>
        <taxon>Coleoptera</taxon>
        <taxon>Polyphaga</taxon>
        <taxon>Cucujiformia</taxon>
        <taxon>Chrysomeloidea</taxon>
        <taxon>Chrysomelidae</taxon>
        <taxon>Bruchinae</taxon>
        <taxon>Bruchini</taxon>
        <taxon>Acanthoscelides</taxon>
    </lineage>
</organism>
<protein>
    <submittedName>
        <fullName evidence="1">Uncharacterized protein</fullName>
    </submittedName>
</protein>
<accession>A0A9P0JTJ5</accession>
<evidence type="ECO:0000313" key="1">
    <source>
        <dbReference type="EMBL" id="CAH1959760.1"/>
    </source>
</evidence>
<evidence type="ECO:0000313" key="2">
    <source>
        <dbReference type="Proteomes" id="UP001152888"/>
    </source>
</evidence>
<comment type="caution">
    <text evidence="1">The sequence shown here is derived from an EMBL/GenBank/DDBJ whole genome shotgun (WGS) entry which is preliminary data.</text>
</comment>
<dbReference type="AlphaFoldDB" id="A0A9P0JTJ5"/>
<sequence length="43" mass="5089">MFHIKSIFSCLLFCPHCKHNNIRKKCSLRLKELLLPSNLNYGK</sequence>
<reference evidence="1" key="1">
    <citation type="submission" date="2022-03" db="EMBL/GenBank/DDBJ databases">
        <authorList>
            <person name="Sayadi A."/>
        </authorList>
    </citation>
    <scope>NUCLEOTIDE SEQUENCE</scope>
</reference>